<protein>
    <recommendedName>
        <fullName evidence="4">No apical meristem-associated C-terminal domain-containing protein</fullName>
    </recommendedName>
</protein>
<dbReference type="EMBL" id="CP144748">
    <property type="protein sequence ID" value="WVZ71233.1"/>
    <property type="molecule type" value="Genomic_DNA"/>
</dbReference>
<dbReference type="Proteomes" id="UP001341281">
    <property type="component" value="Chromosome 04"/>
</dbReference>
<evidence type="ECO:0000313" key="2">
    <source>
        <dbReference type="EMBL" id="WVZ71233.1"/>
    </source>
</evidence>
<organism evidence="2 3">
    <name type="scientific">Paspalum notatum var. saurae</name>
    <dbReference type="NCBI Taxonomy" id="547442"/>
    <lineage>
        <taxon>Eukaryota</taxon>
        <taxon>Viridiplantae</taxon>
        <taxon>Streptophyta</taxon>
        <taxon>Embryophyta</taxon>
        <taxon>Tracheophyta</taxon>
        <taxon>Spermatophyta</taxon>
        <taxon>Magnoliopsida</taxon>
        <taxon>Liliopsida</taxon>
        <taxon>Poales</taxon>
        <taxon>Poaceae</taxon>
        <taxon>PACMAD clade</taxon>
        <taxon>Panicoideae</taxon>
        <taxon>Andropogonodae</taxon>
        <taxon>Paspaleae</taxon>
        <taxon>Paspalinae</taxon>
        <taxon>Paspalum</taxon>
    </lineage>
</organism>
<gene>
    <name evidence="2" type="ORF">U9M48_019845</name>
</gene>
<evidence type="ECO:0000313" key="3">
    <source>
        <dbReference type="Proteomes" id="UP001341281"/>
    </source>
</evidence>
<keyword evidence="3" id="KW-1185">Reference proteome</keyword>
<dbReference type="AlphaFoldDB" id="A0AAQ3WR28"/>
<dbReference type="PANTHER" id="PTHR45125">
    <property type="entry name" value="F21J9.4-RELATED"/>
    <property type="match status" value="1"/>
</dbReference>
<reference evidence="2 3" key="1">
    <citation type="submission" date="2024-02" db="EMBL/GenBank/DDBJ databases">
        <title>High-quality chromosome-scale genome assembly of Pensacola bahiagrass (Paspalum notatum Flugge var. saurae).</title>
        <authorList>
            <person name="Vega J.M."/>
            <person name="Podio M."/>
            <person name="Orjuela J."/>
            <person name="Siena L.A."/>
            <person name="Pessino S.C."/>
            <person name="Combes M.C."/>
            <person name="Mariac C."/>
            <person name="Albertini E."/>
            <person name="Pupilli F."/>
            <person name="Ortiz J.P.A."/>
            <person name="Leblanc O."/>
        </authorList>
    </citation>
    <scope>NUCLEOTIDE SEQUENCE [LARGE SCALE GENOMIC DNA]</scope>
    <source>
        <strain evidence="2">R1</strain>
        <tissue evidence="2">Leaf</tissue>
    </source>
</reference>
<feature type="compositionally biased region" description="Basic and acidic residues" evidence="1">
    <location>
        <begin position="279"/>
        <end position="288"/>
    </location>
</feature>
<accession>A0AAQ3WR28</accession>
<dbReference type="PANTHER" id="PTHR45125:SF40">
    <property type="entry name" value="OS06G0117800 PROTEIN"/>
    <property type="match status" value="1"/>
</dbReference>
<evidence type="ECO:0000256" key="1">
    <source>
        <dbReference type="SAM" id="MobiDB-lite"/>
    </source>
</evidence>
<evidence type="ECO:0008006" key="4">
    <source>
        <dbReference type="Google" id="ProtNLM"/>
    </source>
</evidence>
<name>A0AAQ3WR28_PASNO</name>
<proteinExistence type="predicted"/>
<sequence length="329" mass="36937">MAKLYSGKALTVFEVEELREALETIAIGLDQDSLHCRAAVDGAKEEEELKKRACPETQLWEFPMPGSMDEINQAANSQYQMSFQNVMSQAEIGFVPDSQVQSNLNGYDSVLEIPCPKPRKGSKGKKGVSKSKEEDWVICSAFLNVSKDPVTAYFFDPLSKILVTNQSSGGYYQRMHDYFHENLGTQSNRSVIAIQHRWLSIQKAVNKFSSFFSTVERLNESCHNEQSRTFGHCWDVLRHEPKWNDEMLEINTVGNATRVNQRLGANSADDQVLGGNADNKARPEGRDTAKKRKARPCEDTFASSAAIEVLSDMNARGQLKDDKEDTHMA</sequence>
<feature type="region of interest" description="Disordered" evidence="1">
    <location>
        <begin position="263"/>
        <end position="298"/>
    </location>
</feature>